<name>A0ABS0DE92_9NOCA</name>
<dbReference type="GO" id="GO:0006508">
    <property type="term" value="P:proteolysis"/>
    <property type="evidence" value="ECO:0007669"/>
    <property type="project" value="UniProtKB-KW"/>
</dbReference>
<dbReference type="PANTHER" id="PTHR43731:SF14">
    <property type="entry name" value="PRESENILIN-ASSOCIATED RHOMBOID-LIKE PROTEIN, MITOCHONDRIAL"/>
    <property type="match status" value="1"/>
</dbReference>
<evidence type="ECO:0000313" key="10">
    <source>
        <dbReference type="Proteomes" id="UP000707731"/>
    </source>
</evidence>
<feature type="transmembrane region" description="Helical" evidence="7">
    <location>
        <begin position="241"/>
        <end position="258"/>
    </location>
</feature>
<gene>
    <name evidence="9" type="ORF">IU449_19925</name>
</gene>
<dbReference type="RefSeq" id="WP_195003608.1">
    <property type="nucleotide sequence ID" value="NZ_JADLQN010000003.1"/>
</dbReference>
<feature type="transmembrane region" description="Helical" evidence="7">
    <location>
        <begin position="162"/>
        <end position="180"/>
    </location>
</feature>
<feature type="transmembrane region" description="Helical" evidence="7">
    <location>
        <begin position="270"/>
        <end position="292"/>
    </location>
</feature>
<dbReference type="InterPro" id="IPR022764">
    <property type="entry name" value="Peptidase_S54_rhomboid_dom"/>
</dbReference>
<keyword evidence="10" id="KW-1185">Reference proteome</keyword>
<comment type="similarity">
    <text evidence="2">Belongs to the peptidase S54 family.</text>
</comment>
<dbReference type="InterPro" id="IPR050925">
    <property type="entry name" value="Rhomboid_protease_S54"/>
</dbReference>
<evidence type="ECO:0000259" key="8">
    <source>
        <dbReference type="Pfam" id="PF01694"/>
    </source>
</evidence>
<dbReference type="EMBL" id="JADLQN010000003">
    <property type="protein sequence ID" value="MBF6356785.1"/>
    <property type="molecule type" value="Genomic_DNA"/>
</dbReference>
<feature type="domain" description="Peptidase S54 rhomboid" evidence="8">
    <location>
        <begin position="121"/>
        <end position="250"/>
    </location>
</feature>
<comment type="subcellular location">
    <subcellularLocation>
        <location evidence="1">Membrane</location>
        <topology evidence="1">Multi-pass membrane protein</topology>
    </subcellularLocation>
</comment>
<evidence type="ECO:0000256" key="3">
    <source>
        <dbReference type="ARBA" id="ARBA00022692"/>
    </source>
</evidence>
<dbReference type="PANTHER" id="PTHR43731">
    <property type="entry name" value="RHOMBOID PROTEASE"/>
    <property type="match status" value="1"/>
</dbReference>
<feature type="transmembrane region" description="Helical" evidence="7">
    <location>
        <begin position="76"/>
        <end position="95"/>
    </location>
</feature>
<dbReference type="SUPFAM" id="SSF57845">
    <property type="entry name" value="B-box zinc-binding domain"/>
    <property type="match status" value="1"/>
</dbReference>
<keyword evidence="4" id="KW-0378">Hydrolase</keyword>
<proteinExistence type="inferred from homology"/>
<keyword evidence="6 7" id="KW-0472">Membrane</keyword>
<evidence type="ECO:0000256" key="6">
    <source>
        <dbReference type="ARBA" id="ARBA00023136"/>
    </source>
</evidence>
<organism evidence="9 10">
    <name type="scientific">Nocardia higoensis</name>
    <dbReference type="NCBI Taxonomy" id="228599"/>
    <lineage>
        <taxon>Bacteria</taxon>
        <taxon>Bacillati</taxon>
        <taxon>Actinomycetota</taxon>
        <taxon>Actinomycetes</taxon>
        <taxon>Mycobacteriales</taxon>
        <taxon>Nocardiaceae</taxon>
        <taxon>Nocardia</taxon>
    </lineage>
</organism>
<feature type="transmembrane region" description="Helical" evidence="7">
    <location>
        <begin position="186"/>
        <end position="208"/>
    </location>
</feature>
<dbReference type="Pfam" id="PF01694">
    <property type="entry name" value="Rhomboid"/>
    <property type="match status" value="1"/>
</dbReference>
<dbReference type="GO" id="GO:0008233">
    <property type="term" value="F:peptidase activity"/>
    <property type="evidence" value="ECO:0007669"/>
    <property type="project" value="UniProtKB-KW"/>
</dbReference>
<protein>
    <submittedName>
        <fullName evidence="9">Rhomboid family intramembrane serine protease</fullName>
    </submittedName>
</protein>
<reference evidence="9 10" key="1">
    <citation type="submission" date="2020-10" db="EMBL/GenBank/DDBJ databases">
        <title>Identification of Nocardia species via Next-generation sequencing and recognition of intraspecies genetic diversity.</title>
        <authorList>
            <person name="Li P."/>
            <person name="Li P."/>
            <person name="Lu B."/>
        </authorList>
    </citation>
    <scope>NUCLEOTIDE SEQUENCE [LARGE SCALE GENOMIC DNA]</scope>
    <source>
        <strain evidence="9 10">BJ06-0143</strain>
    </source>
</reference>
<dbReference type="Gene3D" id="1.20.1540.10">
    <property type="entry name" value="Rhomboid-like"/>
    <property type="match status" value="1"/>
</dbReference>
<keyword evidence="3 7" id="KW-0812">Transmembrane</keyword>
<accession>A0ABS0DE92</accession>
<evidence type="ECO:0000256" key="5">
    <source>
        <dbReference type="ARBA" id="ARBA00022989"/>
    </source>
</evidence>
<feature type="transmembrane region" description="Helical" evidence="7">
    <location>
        <begin position="215"/>
        <end position="235"/>
    </location>
</feature>
<dbReference type="CDD" id="cd19756">
    <property type="entry name" value="Bbox2"/>
    <property type="match status" value="1"/>
</dbReference>
<evidence type="ECO:0000256" key="7">
    <source>
        <dbReference type="SAM" id="Phobius"/>
    </source>
</evidence>
<evidence type="ECO:0000256" key="1">
    <source>
        <dbReference type="ARBA" id="ARBA00004141"/>
    </source>
</evidence>
<dbReference type="Proteomes" id="UP000707731">
    <property type="component" value="Unassembled WGS sequence"/>
</dbReference>
<feature type="transmembrane region" description="Helical" evidence="7">
    <location>
        <begin position="131"/>
        <end position="150"/>
    </location>
</feature>
<keyword evidence="5 7" id="KW-1133">Transmembrane helix</keyword>
<keyword evidence="9" id="KW-0645">Protease</keyword>
<evidence type="ECO:0000313" key="9">
    <source>
        <dbReference type="EMBL" id="MBF6356785.1"/>
    </source>
</evidence>
<evidence type="ECO:0000256" key="2">
    <source>
        <dbReference type="ARBA" id="ARBA00009045"/>
    </source>
</evidence>
<comment type="caution">
    <text evidence="9">The sequence shown here is derived from an EMBL/GenBank/DDBJ whole genome shotgun (WGS) entry which is preliminary data.</text>
</comment>
<dbReference type="InterPro" id="IPR035952">
    <property type="entry name" value="Rhomboid-like_sf"/>
</dbReference>
<dbReference type="SUPFAM" id="SSF144091">
    <property type="entry name" value="Rhomboid-like"/>
    <property type="match status" value="1"/>
</dbReference>
<sequence length="293" mass="31115">MARVMSAHPYAPTCVRHPDRATGLSCTRCGRPACPECLRPAAVGQHCVDCVREGQAQIRPVRTVAGAPVTQTATPYVTYGLIAVNLVFYAITVLQSGSLMENYRSSLFLRLALIPSLVADGEWIRLLGAGFLHWGPLHLALNMFALYVIGIQIEPVLGRWRLLSLYLVSLIGGSAAGMLLEAPNSIGAGASGAVYGMFGMIAVVMFRLRMNPTQILVVIGINVFLSLSLPGISLWVHLGGLVAGTLATIGVLFLPEWLRVRDATTARQIGWASIAAVAAASIVVTLVATALLS</sequence>
<evidence type="ECO:0000256" key="4">
    <source>
        <dbReference type="ARBA" id="ARBA00022801"/>
    </source>
</evidence>